<dbReference type="Proteomes" id="UP000028643">
    <property type="component" value="Unassembled WGS sequence"/>
</dbReference>
<evidence type="ECO:0000313" key="2">
    <source>
        <dbReference type="EMBL" id="KFE48634.1"/>
    </source>
</evidence>
<comment type="caution">
    <text evidence="2">The sequence shown here is derived from an EMBL/GenBank/DDBJ whole genome shotgun (WGS) entry which is preliminary data.</text>
</comment>
<dbReference type="PATRIC" id="fig|317.174.peg.4372"/>
<keyword evidence="1" id="KW-0472">Membrane</keyword>
<feature type="transmembrane region" description="Helical" evidence="1">
    <location>
        <begin position="14"/>
        <end position="37"/>
    </location>
</feature>
<evidence type="ECO:0000256" key="1">
    <source>
        <dbReference type="SAM" id="Phobius"/>
    </source>
</evidence>
<gene>
    <name evidence="2" type="ORF">IV02_21405</name>
</gene>
<name>A0A085UZM1_PSESX</name>
<keyword evidence="1" id="KW-1133">Transmembrane helix</keyword>
<sequence length="124" mass="13301">MFEHVRRQTNGDPLAYCFSFGSATFDDALALVFIGALKKASVSSGASSGSTQLVPVVLFPLIGFLMEIMRRAAPRGVQTMTTIRLHSSSTKQMAQIFKNPIHSNSSVIVRLGQTGCGLQPRGSV</sequence>
<organism evidence="2 3">
    <name type="scientific">Pseudomonas syringae</name>
    <dbReference type="NCBI Taxonomy" id="317"/>
    <lineage>
        <taxon>Bacteria</taxon>
        <taxon>Pseudomonadati</taxon>
        <taxon>Pseudomonadota</taxon>
        <taxon>Gammaproteobacteria</taxon>
        <taxon>Pseudomonadales</taxon>
        <taxon>Pseudomonadaceae</taxon>
        <taxon>Pseudomonas</taxon>
    </lineage>
</organism>
<feature type="transmembrane region" description="Helical" evidence="1">
    <location>
        <begin position="49"/>
        <end position="66"/>
    </location>
</feature>
<accession>A0A085UZM1</accession>
<reference evidence="2 3" key="1">
    <citation type="submission" date="2014-07" db="EMBL/GenBank/DDBJ databases">
        <title>Draft Genome Sequences of Environmental Pseudomonas syringae strains.</title>
        <authorList>
            <person name="Baltrus D.A."/>
            <person name="Berge O."/>
            <person name="Morris C."/>
        </authorList>
    </citation>
    <scope>NUCLEOTIDE SEQUENCE [LARGE SCALE GENOMIC DNA]</scope>
    <source>
        <strain evidence="2 3">CEB003</strain>
    </source>
</reference>
<protein>
    <submittedName>
        <fullName evidence="2">Uncharacterized protein</fullName>
    </submittedName>
</protein>
<dbReference type="AlphaFoldDB" id="A0A085UZM1"/>
<dbReference type="EMBL" id="JPQT01000121">
    <property type="protein sequence ID" value="KFE48634.1"/>
    <property type="molecule type" value="Genomic_DNA"/>
</dbReference>
<proteinExistence type="predicted"/>
<evidence type="ECO:0000313" key="3">
    <source>
        <dbReference type="Proteomes" id="UP000028643"/>
    </source>
</evidence>
<keyword evidence="1" id="KW-0812">Transmembrane</keyword>